<dbReference type="PANTHER" id="PTHR23507:SF1">
    <property type="entry name" value="FI18259P1-RELATED"/>
    <property type="match status" value="1"/>
</dbReference>
<dbReference type="GO" id="GO:0016020">
    <property type="term" value="C:membrane"/>
    <property type="evidence" value="ECO:0007669"/>
    <property type="project" value="UniProtKB-SubCell"/>
</dbReference>
<dbReference type="PANTHER" id="PTHR23507">
    <property type="entry name" value="ZGC:174356"/>
    <property type="match status" value="1"/>
</dbReference>
<dbReference type="EMBL" id="JAZGQO010000007">
    <property type="protein sequence ID" value="KAK6183627.1"/>
    <property type="molecule type" value="Genomic_DNA"/>
</dbReference>
<evidence type="ECO:0000313" key="6">
    <source>
        <dbReference type="EMBL" id="KAK6183627.1"/>
    </source>
</evidence>
<dbReference type="InterPro" id="IPR036259">
    <property type="entry name" value="MFS_trans_sf"/>
</dbReference>
<dbReference type="Pfam" id="PF07690">
    <property type="entry name" value="MFS_1"/>
    <property type="match status" value="1"/>
</dbReference>
<feature type="transmembrane region" description="Helical" evidence="5">
    <location>
        <begin position="390"/>
        <end position="413"/>
    </location>
</feature>
<keyword evidence="7" id="KW-1185">Reference proteome</keyword>
<dbReference type="AlphaFoldDB" id="A0AAN8PSD4"/>
<evidence type="ECO:0000256" key="4">
    <source>
        <dbReference type="ARBA" id="ARBA00023136"/>
    </source>
</evidence>
<sequence length="480" mass="53327">MASCCRVFRVTVEPAMFLYMMCLYIGFPALQALIYSKVCIHQYNSTFCQDLKNSSANMSEYQDGEDFVQSETSHLILMTNVSRLVPSCLVVLFFLSPLVDHVSRKAAILITAGFGIAENVAYLLNSVYVDIDASYLLIGSISGGCGGSFTAMVMTIYSYTSNISTDEDTTVRIALVEAMIFLAGTIGIFCSGLMVDRLGFVFTFSFTTGLLVVLILYVLIWLPDVKPDKPSDDDVGCSQMMTSRVSGIFGFIRKKREEGVKVFVGLMIAIMLLMMTALAGERDIMYLYVRRHPLNWSTTMYGYLSGFENVLRGITLIAVMPVLKYKFHLKDTTLIILGISSRIVGYSFYSFRYTWTMFTGCAASLFTGYPAAGIRSSISQQIHKDEHGRLFGLIASSESIASIIATLVFNYVYPASLSFFPGFCFMLLVAICVLGLLITLWLRIKMPEPNYYGEFELSVSPADNKKDTLPPPTFNGLKNV</sequence>
<feature type="transmembrane region" description="Helical" evidence="5">
    <location>
        <begin position="419"/>
        <end position="442"/>
    </location>
</feature>
<protein>
    <recommendedName>
        <fullName evidence="8">Proton-coupled folate transporter</fullName>
    </recommendedName>
</protein>
<gene>
    <name evidence="6" type="ORF">SNE40_011065</name>
</gene>
<proteinExistence type="predicted"/>
<dbReference type="GO" id="GO:0022857">
    <property type="term" value="F:transmembrane transporter activity"/>
    <property type="evidence" value="ECO:0007669"/>
    <property type="project" value="InterPro"/>
</dbReference>
<keyword evidence="2 5" id="KW-0812">Transmembrane</keyword>
<accession>A0AAN8PSD4</accession>
<evidence type="ECO:0000256" key="1">
    <source>
        <dbReference type="ARBA" id="ARBA00004141"/>
    </source>
</evidence>
<dbReference type="Proteomes" id="UP001347796">
    <property type="component" value="Unassembled WGS sequence"/>
</dbReference>
<evidence type="ECO:0000313" key="7">
    <source>
        <dbReference type="Proteomes" id="UP001347796"/>
    </source>
</evidence>
<feature type="transmembrane region" description="Helical" evidence="5">
    <location>
        <begin position="355"/>
        <end position="378"/>
    </location>
</feature>
<feature type="transmembrane region" description="Helical" evidence="5">
    <location>
        <begin position="171"/>
        <end position="194"/>
    </location>
</feature>
<feature type="transmembrane region" description="Helical" evidence="5">
    <location>
        <begin position="107"/>
        <end position="129"/>
    </location>
</feature>
<comment type="subcellular location">
    <subcellularLocation>
        <location evidence="1">Membrane</location>
        <topology evidence="1">Multi-pass membrane protein</topology>
    </subcellularLocation>
</comment>
<evidence type="ECO:0000256" key="5">
    <source>
        <dbReference type="SAM" id="Phobius"/>
    </source>
</evidence>
<evidence type="ECO:0008006" key="8">
    <source>
        <dbReference type="Google" id="ProtNLM"/>
    </source>
</evidence>
<dbReference type="Gene3D" id="1.20.1250.20">
    <property type="entry name" value="MFS general substrate transporter like domains"/>
    <property type="match status" value="1"/>
</dbReference>
<keyword evidence="3 5" id="KW-1133">Transmembrane helix</keyword>
<name>A0AAN8PSD4_PATCE</name>
<comment type="caution">
    <text evidence="6">The sequence shown here is derived from an EMBL/GenBank/DDBJ whole genome shotgun (WGS) entry which is preliminary data.</text>
</comment>
<feature type="transmembrane region" description="Helical" evidence="5">
    <location>
        <begin position="16"/>
        <end position="35"/>
    </location>
</feature>
<evidence type="ECO:0000256" key="3">
    <source>
        <dbReference type="ARBA" id="ARBA00022989"/>
    </source>
</evidence>
<feature type="transmembrane region" description="Helical" evidence="5">
    <location>
        <begin position="300"/>
        <end position="320"/>
    </location>
</feature>
<keyword evidence="4 5" id="KW-0472">Membrane</keyword>
<evidence type="ECO:0000256" key="2">
    <source>
        <dbReference type="ARBA" id="ARBA00022692"/>
    </source>
</evidence>
<dbReference type="InterPro" id="IPR011701">
    <property type="entry name" value="MFS"/>
</dbReference>
<feature type="transmembrane region" description="Helical" evidence="5">
    <location>
        <begin position="262"/>
        <end position="280"/>
    </location>
</feature>
<organism evidence="6 7">
    <name type="scientific">Patella caerulea</name>
    <name type="common">Rayed Mediterranean limpet</name>
    <dbReference type="NCBI Taxonomy" id="87958"/>
    <lineage>
        <taxon>Eukaryota</taxon>
        <taxon>Metazoa</taxon>
        <taxon>Spiralia</taxon>
        <taxon>Lophotrochozoa</taxon>
        <taxon>Mollusca</taxon>
        <taxon>Gastropoda</taxon>
        <taxon>Patellogastropoda</taxon>
        <taxon>Patelloidea</taxon>
        <taxon>Patellidae</taxon>
        <taxon>Patella</taxon>
    </lineage>
</organism>
<reference evidence="6 7" key="1">
    <citation type="submission" date="2024-01" db="EMBL/GenBank/DDBJ databases">
        <title>The genome of the rayed Mediterranean limpet Patella caerulea (Linnaeus, 1758).</title>
        <authorList>
            <person name="Anh-Thu Weber A."/>
            <person name="Halstead-Nussloch G."/>
        </authorList>
    </citation>
    <scope>NUCLEOTIDE SEQUENCE [LARGE SCALE GENOMIC DNA]</scope>
    <source>
        <strain evidence="6">AATW-2023a</strain>
        <tissue evidence="6">Whole specimen</tissue>
    </source>
</reference>
<dbReference type="SUPFAM" id="SSF103473">
    <property type="entry name" value="MFS general substrate transporter"/>
    <property type="match status" value="1"/>
</dbReference>
<feature type="transmembrane region" description="Helical" evidence="5">
    <location>
        <begin position="200"/>
        <end position="222"/>
    </location>
</feature>
<feature type="transmembrane region" description="Helical" evidence="5">
    <location>
        <begin position="135"/>
        <end position="159"/>
    </location>
</feature>